<dbReference type="InterPro" id="IPR029021">
    <property type="entry name" value="Prot-tyrosine_phosphatase-like"/>
</dbReference>
<name>A0ABD3M687_9STRA</name>
<dbReference type="Pfam" id="PF13350">
    <property type="entry name" value="Y_phosphatase3"/>
    <property type="match status" value="2"/>
</dbReference>
<evidence type="ECO:0000313" key="3">
    <source>
        <dbReference type="Proteomes" id="UP001530293"/>
    </source>
</evidence>
<dbReference type="Proteomes" id="UP001530293">
    <property type="component" value="Unassembled WGS sequence"/>
</dbReference>
<evidence type="ECO:0008006" key="4">
    <source>
        <dbReference type="Google" id="ProtNLM"/>
    </source>
</evidence>
<protein>
    <recommendedName>
        <fullName evidence="4">Tyrosine specific protein phosphatases domain-containing protein</fullName>
    </recommendedName>
</protein>
<feature type="signal peptide" evidence="1">
    <location>
        <begin position="1"/>
        <end position="33"/>
    </location>
</feature>
<accession>A0ABD3M687</accession>
<dbReference type="PANTHER" id="PTHR31126:SF1">
    <property type="entry name" value="TYROSINE SPECIFIC PROTEIN PHOSPHATASES DOMAIN-CONTAINING PROTEIN"/>
    <property type="match status" value="1"/>
</dbReference>
<evidence type="ECO:0000256" key="1">
    <source>
        <dbReference type="SAM" id="SignalP"/>
    </source>
</evidence>
<sequence length="466" mass="51990">MAGATVGMKSTTSTLWLSFVAAVLITTTPTTTAFTSSPGNGVLPIITTSPSSSQHTTCLYVSADESSSSSSATTTIPENSQEEKEFLFKTAILCRDRNIPFEKIKNARDLSSVRNSPIKPGRVYRVGRVSDATPSDLHILFDEIGMKTLVDLRSPTELKDDATLDREEVFGNFTDMVFYESRKLVKELGPEESRMQKRRKRDRVREAVNGAVGGTKDVLFGFVDNFFGSSEEEAVVLEEGEEEEEEEECNDCIEATKLLEDTKRRRNRKERHFVSIMDELKYVRGTLSKLRKRDIAKTILKSPTTIISKTARDNIKKPFLDEINGGGLPMLNELLLRFGAQGIKYVLDLVSDVNRHPIAFYCTAGKDRTGMIAAIILALLGADDESIVEDYSLSANVYAEMNDHKAMVGALSQRNLDAKTFLGAPPQVMKDTLANIRRDYGSVEKYLDYIGFDEESRQRLIRALTQ</sequence>
<gene>
    <name evidence="2" type="ORF">ACHAWU_000767</name>
</gene>
<dbReference type="InterPro" id="IPR026893">
    <property type="entry name" value="Tyr/Ser_Pase_IphP-type"/>
</dbReference>
<reference evidence="2 3" key="1">
    <citation type="submission" date="2024-10" db="EMBL/GenBank/DDBJ databases">
        <title>Updated reference genomes for cyclostephanoid diatoms.</title>
        <authorList>
            <person name="Roberts W.R."/>
            <person name="Alverson A.J."/>
        </authorList>
    </citation>
    <scope>NUCLEOTIDE SEQUENCE [LARGE SCALE GENOMIC DNA]</scope>
    <source>
        <strain evidence="2 3">AJA232-27</strain>
    </source>
</reference>
<feature type="chain" id="PRO_5044845649" description="Tyrosine specific protein phosphatases domain-containing protein" evidence="1">
    <location>
        <begin position="34"/>
        <end position="466"/>
    </location>
</feature>
<dbReference type="SUPFAM" id="SSF52799">
    <property type="entry name" value="(Phosphotyrosine protein) phosphatases II"/>
    <property type="match status" value="2"/>
</dbReference>
<evidence type="ECO:0000313" key="2">
    <source>
        <dbReference type="EMBL" id="KAL3759468.1"/>
    </source>
</evidence>
<organism evidence="2 3">
    <name type="scientific">Discostella pseudostelligera</name>
    <dbReference type="NCBI Taxonomy" id="259834"/>
    <lineage>
        <taxon>Eukaryota</taxon>
        <taxon>Sar</taxon>
        <taxon>Stramenopiles</taxon>
        <taxon>Ochrophyta</taxon>
        <taxon>Bacillariophyta</taxon>
        <taxon>Coscinodiscophyceae</taxon>
        <taxon>Thalassiosirophycidae</taxon>
        <taxon>Stephanodiscales</taxon>
        <taxon>Stephanodiscaceae</taxon>
        <taxon>Discostella</taxon>
    </lineage>
</organism>
<dbReference type="EMBL" id="JALLBG020000200">
    <property type="protein sequence ID" value="KAL3759468.1"/>
    <property type="molecule type" value="Genomic_DNA"/>
</dbReference>
<dbReference type="AlphaFoldDB" id="A0ABD3M687"/>
<proteinExistence type="predicted"/>
<dbReference type="Gene3D" id="3.90.190.10">
    <property type="entry name" value="Protein tyrosine phosphatase superfamily"/>
    <property type="match status" value="2"/>
</dbReference>
<dbReference type="PANTHER" id="PTHR31126">
    <property type="entry name" value="TYROSINE-PROTEIN PHOSPHATASE"/>
    <property type="match status" value="1"/>
</dbReference>
<comment type="caution">
    <text evidence="2">The sequence shown here is derived from an EMBL/GenBank/DDBJ whole genome shotgun (WGS) entry which is preliminary data.</text>
</comment>
<keyword evidence="3" id="KW-1185">Reference proteome</keyword>
<keyword evidence="1" id="KW-0732">Signal</keyword>